<proteinExistence type="predicted"/>
<comment type="caution">
    <text evidence="2">The sequence shown here is derived from an EMBL/GenBank/DDBJ whole genome shotgun (WGS) entry which is preliminary data.</text>
</comment>
<dbReference type="AlphaFoldDB" id="A0A812NNW5"/>
<keyword evidence="1" id="KW-1133">Transmembrane helix</keyword>
<reference evidence="2" key="1">
    <citation type="submission" date="2021-02" db="EMBL/GenBank/DDBJ databases">
        <authorList>
            <person name="Dougan E. K."/>
            <person name="Rhodes N."/>
            <person name="Thang M."/>
            <person name="Chan C."/>
        </authorList>
    </citation>
    <scope>NUCLEOTIDE SEQUENCE</scope>
</reference>
<dbReference type="Proteomes" id="UP000604046">
    <property type="component" value="Unassembled WGS sequence"/>
</dbReference>
<dbReference type="EMBL" id="CAJNDS010002093">
    <property type="protein sequence ID" value="CAE7321369.1"/>
    <property type="molecule type" value="Genomic_DNA"/>
</dbReference>
<protein>
    <submittedName>
        <fullName evidence="2">Uncharacterized protein</fullName>
    </submittedName>
</protein>
<accession>A0A812NNW5</accession>
<evidence type="ECO:0000313" key="3">
    <source>
        <dbReference type="Proteomes" id="UP000604046"/>
    </source>
</evidence>
<gene>
    <name evidence="2" type="ORF">SNAT2548_LOCUS16839</name>
</gene>
<keyword evidence="1" id="KW-0472">Membrane</keyword>
<organism evidence="2 3">
    <name type="scientific">Symbiodinium natans</name>
    <dbReference type="NCBI Taxonomy" id="878477"/>
    <lineage>
        <taxon>Eukaryota</taxon>
        <taxon>Sar</taxon>
        <taxon>Alveolata</taxon>
        <taxon>Dinophyceae</taxon>
        <taxon>Suessiales</taxon>
        <taxon>Symbiodiniaceae</taxon>
        <taxon>Symbiodinium</taxon>
    </lineage>
</organism>
<name>A0A812NNW5_9DINO</name>
<feature type="transmembrane region" description="Helical" evidence="1">
    <location>
        <begin position="80"/>
        <end position="102"/>
    </location>
</feature>
<sequence>MLAAANVPWLSDALARAVSQIEPAESYLLEFAYILLEKWQHCLARSMPLLLVAFLLFQVAALPVVISLGSFWFLRMGPGNASGILLAVPPGLVLLVLIGLNVRRCPGRRPRELELTAVTKSTDTSKDIAMSSDPDASCEQVAVIDCGSPTSSRLVVGSTDTSKLVARSGAVIDCTSPTSSRFTL</sequence>
<feature type="transmembrane region" description="Helical" evidence="1">
    <location>
        <begin position="49"/>
        <end position="74"/>
    </location>
</feature>
<keyword evidence="3" id="KW-1185">Reference proteome</keyword>
<evidence type="ECO:0000256" key="1">
    <source>
        <dbReference type="SAM" id="Phobius"/>
    </source>
</evidence>
<keyword evidence="1" id="KW-0812">Transmembrane</keyword>
<evidence type="ECO:0000313" key="2">
    <source>
        <dbReference type="EMBL" id="CAE7321369.1"/>
    </source>
</evidence>